<comment type="subcellular location">
    <subcellularLocation>
        <location evidence="1 7">Cell membrane</location>
        <topology evidence="1 7">Multi-pass membrane protein</topology>
    </subcellularLocation>
</comment>
<dbReference type="CDD" id="cd06261">
    <property type="entry name" value="TM_PBP2"/>
    <property type="match status" value="1"/>
</dbReference>
<evidence type="ECO:0000256" key="2">
    <source>
        <dbReference type="ARBA" id="ARBA00022448"/>
    </source>
</evidence>
<dbReference type="EMBL" id="JBHSHL010000014">
    <property type="protein sequence ID" value="MFC4804298.1"/>
    <property type="molecule type" value="Genomic_DNA"/>
</dbReference>
<keyword evidence="4 7" id="KW-0812">Transmembrane</keyword>
<feature type="transmembrane region" description="Helical" evidence="7">
    <location>
        <begin position="20"/>
        <end position="48"/>
    </location>
</feature>
<dbReference type="InterPro" id="IPR051322">
    <property type="entry name" value="AA_ABC_Transporter_Permease"/>
</dbReference>
<organism evidence="9 10">
    <name type="scientific">Filifactor villosus</name>
    <dbReference type="NCBI Taxonomy" id="29374"/>
    <lineage>
        <taxon>Bacteria</taxon>
        <taxon>Bacillati</taxon>
        <taxon>Bacillota</taxon>
        <taxon>Clostridia</taxon>
        <taxon>Peptostreptococcales</taxon>
        <taxon>Filifactoraceae</taxon>
        <taxon>Filifactor</taxon>
    </lineage>
</organism>
<dbReference type="PANTHER" id="PTHR30450">
    <property type="entry name" value="ABC TRANSPORTER PERMEASE"/>
    <property type="match status" value="1"/>
</dbReference>
<dbReference type="InterPro" id="IPR035906">
    <property type="entry name" value="MetI-like_sf"/>
</dbReference>
<evidence type="ECO:0000256" key="3">
    <source>
        <dbReference type="ARBA" id="ARBA00022475"/>
    </source>
</evidence>
<dbReference type="Proteomes" id="UP001595916">
    <property type="component" value="Unassembled WGS sequence"/>
</dbReference>
<feature type="transmembrane region" description="Helical" evidence="7">
    <location>
        <begin position="69"/>
        <end position="88"/>
    </location>
</feature>
<protein>
    <submittedName>
        <fullName evidence="9">Methionine ABC transporter permease</fullName>
    </submittedName>
</protein>
<evidence type="ECO:0000256" key="5">
    <source>
        <dbReference type="ARBA" id="ARBA00022989"/>
    </source>
</evidence>
<evidence type="ECO:0000256" key="1">
    <source>
        <dbReference type="ARBA" id="ARBA00004651"/>
    </source>
</evidence>
<accession>A0ABV9QJD2</accession>
<dbReference type="InterPro" id="IPR000515">
    <property type="entry name" value="MetI-like"/>
</dbReference>
<evidence type="ECO:0000256" key="6">
    <source>
        <dbReference type="ARBA" id="ARBA00023136"/>
    </source>
</evidence>
<feature type="transmembrane region" description="Helical" evidence="7">
    <location>
        <begin position="195"/>
        <end position="214"/>
    </location>
</feature>
<keyword evidence="3" id="KW-1003">Cell membrane</keyword>
<keyword evidence="5 7" id="KW-1133">Transmembrane helix</keyword>
<name>A0ABV9QJD2_9FIRM</name>
<dbReference type="PANTHER" id="PTHR30450:SF1">
    <property type="entry name" value="D-METHIONINE TRANSPORT SYSTEM PERMEASE PROTEIN METI-RELATED"/>
    <property type="match status" value="1"/>
</dbReference>
<proteinExistence type="inferred from homology"/>
<dbReference type="PROSITE" id="PS50928">
    <property type="entry name" value="ABC_TM1"/>
    <property type="match status" value="1"/>
</dbReference>
<evidence type="ECO:0000256" key="7">
    <source>
        <dbReference type="RuleBase" id="RU363032"/>
    </source>
</evidence>
<comment type="caution">
    <text evidence="9">The sequence shown here is derived from an EMBL/GenBank/DDBJ whole genome shotgun (WGS) entry which is preliminary data.</text>
</comment>
<feature type="domain" description="ABC transmembrane type-1" evidence="8">
    <location>
        <begin position="20"/>
        <end position="214"/>
    </location>
</feature>
<keyword evidence="2 7" id="KW-0813">Transport</keyword>
<evidence type="ECO:0000313" key="10">
    <source>
        <dbReference type="Proteomes" id="UP001595916"/>
    </source>
</evidence>
<evidence type="ECO:0000313" key="9">
    <source>
        <dbReference type="EMBL" id="MFC4804298.1"/>
    </source>
</evidence>
<feature type="transmembrane region" description="Helical" evidence="7">
    <location>
        <begin position="124"/>
        <end position="146"/>
    </location>
</feature>
<keyword evidence="10" id="KW-1185">Reference proteome</keyword>
<evidence type="ECO:0000259" key="8">
    <source>
        <dbReference type="PROSITE" id="PS50928"/>
    </source>
</evidence>
<dbReference type="RefSeq" id="WP_379787805.1">
    <property type="nucleotide sequence ID" value="NZ_JBHSHL010000014.1"/>
</dbReference>
<comment type="similarity">
    <text evidence="7">Belongs to the binding-protein-dependent transport system permease family.</text>
</comment>
<dbReference type="Pfam" id="PF00528">
    <property type="entry name" value="BPD_transp_1"/>
    <property type="match status" value="1"/>
</dbReference>
<evidence type="ECO:0000256" key="4">
    <source>
        <dbReference type="ARBA" id="ARBA00022692"/>
    </source>
</evidence>
<dbReference type="SUPFAM" id="SSF161098">
    <property type="entry name" value="MetI-like"/>
    <property type="match status" value="1"/>
</dbReference>
<keyword evidence="6 7" id="KW-0472">Membrane</keyword>
<feature type="transmembrane region" description="Helical" evidence="7">
    <location>
        <begin position="152"/>
        <end position="183"/>
    </location>
</feature>
<sequence length="223" mass="24074">MLSQYFPNMVELYPELLKSLWETFFMIGISGFFSTLIGIPLGVVMLITSKGHILENTFVYSTLSKIVNAVRSVPAIILFAALTGITRMVMGTSIGLKGSLFPLTIACIPFLAKQVELALYSVDLGVIEAYTAMGFSPFQIVIKVILREGLGGIINAITVSLISLLSFSAIAGSIGSGGLGYFAIRYGYQGFKQDAMIVTVVVILLIVYLLQGIGDFLARKVTH</sequence>
<dbReference type="Gene3D" id="1.10.3720.10">
    <property type="entry name" value="MetI-like"/>
    <property type="match status" value="1"/>
</dbReference>
<reference evidence="10" key="1">
    <citation type="journal article" date="2019" name="Int. J. Syst. Evol. Microbiol.">
        <title>The Global Catalogue of Microorganisms (GCM) 10K type strain sequencing project: providing services to taxonomists for standard genome sequencing and annotation.</title>
        <authorList>
            <consortium name="The Broad Institute Genomics Platform"/>
            <consortium name="The Broad Institute Genome Sequencing Center for Infectious Disease"/>
            <person name="Wu L."/>
            <person name="Ma J."/>
        </authorList>
    </citation>
    <scope>NUCLEOTIDE SEQUENCE [LARGE SCALE GENOMIC DNA]</scope>
    <source>
        <strain evidence="10">CCUG 46385</strain>
    </source>
</reference>
<gene>
    <name evidence="9" type="ORF">ACFO4R_04305</name>
</gene>